<dbReference type="PANTHER" id="PTHR33738">
    <property type="entry name" value="EMB|CAB82975.1"/>
    <property type="match status" value="1"/>
</dbReference>
<dbReference type="PANTHER" id="PTHR33738:SF1">
    <property type="entry name" value="PLANT_T7H20-70 PROTEIN"/>
    <property type="match status" value="1"/>
</dbReference>
<protein>
    <submittedName>
        <fullName evidence="2">(rape) hypothetical protein</fullName>
    </submittedName>
</protein>
<gene>
    <name evidence="2" type="ORF">DARMORV10_A03P00460.1</name>
</gene>
<feature type="region of interest" description="Disordered" evidence="1">
    <location>
        <begin position="104"/>
        <end position="133"/>
    </location>
</feature>
<accession>A0A816VVT3</accession>
<feature type="compositionally biased region" description="Basic and acidic residues" evidence="1">
    <location>
        <begin position="64"/>
        <end position="78"/>
    </location>
</feature>
<evidence type="ECO:0000313" key="2">
    <source>
        <dbReference type="EMBL" id="CAF2118142.1"/>
    </source>
</evidence>
<feature type="compositionally biased region" description="Polar residues" evidence="1">
    <location>
        <begin position="80"/>
        <end position="89"/>
    </location>
</feature>
<name>A0A816VVT3_BRANA</name>
<dbReference type="Proteomes" id="UP001295469">
    <property type="component" value="Chromosome A03"/>
</dbReference>
<feature type="compositionally biased region" description="Polar residues" evidence="1">
    <location>
        <begin position="50"/>
        <end position="59"/>
    </location>
</feature>
<evidence type="ECO:0000256" key="1">
    <source>
        <dbReference type="SAM" id="MobiDB-lite"/>
    </source>
</evidence>
<feature type="region of interest" description="Disordered" evidence="1">
    <location>
        <begin position="1"/>
        <end position="89"/>
    </location>
</feature>
<proteinExistence type="predicted"/>
<dbReference type="AlphaFoldDB" id="A0A816VVT3"/>
<reference evidence="2" key="1">
    <citation type="submission" date="2021-01" db="EMBL/GenBank/DDBJ databases">
        <authorList>
            <consortium name="Genoscope - CEA"/>
            <person name="William W."/>
        </authorList>
    </citation>
    <scope>NUCLEOTIDE SEQUENCE</scope>
</reference>
<feature type="compositionally biased region" description="Polar residues" evidence="1">
    <location>
        <begin position="108"/>
        <end position="118"/>
    </location>
</feature>
<sequence length="173" mass="19069">MDGRTKKASSSSSLTSELFGSKVNPLPSSSSGTFRSIFAPPSKVMGRESMQMQQDTVTAGWNEKSSKIGDVDRQREEQDNLGSVYQDQRVQPCHLSSSIYYGGPDVYYQSQDSSSNSTENKKEGGEDDSGSASRGNWWKGIIFQSSIILFCSLQLLFPSLTLLENLQDLCIIE</sequence>
<organism evidence="2">
    <name type="scientific">Brassica napus</name>
    <name type="common">Rape</name>
    <dbReference type="NCBI Taxonomy" id="3708"/>
    <lineage>
        <taxon>Eukaryota</taxon>
        <taxon>Viridiplantae</taxon>
        <taxon>Streptophyta</taxon>
        <taxon>Embryophyta</taxon>
        <taxon>Tracheophyta</taxon>
        <taxon>Spermatophyta</taxon>
        <taxon>Magnoliopsida</taxon>
        <taxon>eudicotyledons</taxon>
        <taxon>Gunneridae</taxon>
        <taxon>Pentapetalae</taxon>
        <taxon>rosids</taxon>
        <taxon>malvids</taxon>
        <taxon>Brassicales</taxon>
        <taxon>Brassicaceae</taxon>
        <taxon>Brassiceae</taxon>
        <taxon>Brassica</taxon>
    </lineage>
</organism>
<dbReference type="EMBL" id="HG994357">
    <property type="protein sequence ID" value="CAF2118142.1"/>
    <property type="molecule type" value="Genomic_DNA"/>
</dbReference>